<name>A0A2V3W6F4_9BACI</name>
<dbReference type="InterPro" id="IPR001296">
    <property type="entry name" value="Glyco_trans_1"/>
</dbReference>
<dbReference type="Gene3D" id="3.40.50.2000">
    <property type="entry name" value="Glycogen Phosphorylase B"/>
    <property type="match status" value="2"/>
</dbReference>
<keyword evidence="4" id="KW-1185">Reference proteome</keyword>
<dbReference type="GO" id="GO:0071793">
    <property type="term" value="P:bacillithiol biosynthetic process"/>
    <property type="evidence" value="ECO:0007669"/>
    <property type="project" value="InterPro"/>
</dbReference>
<dbReference type="Pfam" id="PF13439">
    <property type="entry name" value="Glyco_transf_4"/>
    <property type="match status" value="1"/>
</dbReference>
<proteinExistence type="predicted"/>
<reference evidence="3 4" key="1">
    <citation type="submission" date="2018-05" db="EMBL/GenBank/DDBJ databases">
        <title>Genomic Encyclopedia of Type Strains, Phase IV (KMG-IV): sequencing the most valuable type-strain genomes for metagenomic binning, comparative biology and taxonomic classification.</title>
        <authorList>
            <person name="Goeker M."/>
        </authorList>
    </citation>
    <scope>NUCLEOTIDE SEQUENCE [LARGE SCALE GENOMIC DNA]</scope>
    <source>
        <strain evidence="3 4">DSM 28556</strain>
    </source>
</reference>
<evidence type="ECO:0000313" key="3">
    <source>
        <dbReference type="EMBL" id="PXW88764.1"/>
    </source>
</evidence>
<evidence type="ECO:0000259" key="1">
    <source>
        <dbReference type="Pfam" id="PF00534"/>
    </source>
</evidence>
<dbReference type="Pfam" id="PF00534">
    <property type="entry name" value="Glycos_transf_1"/>
    <property type="match status" value="1"/>
</dbReference>
<evidence type="ECO:0000313" key="4">
    <source>
        <dbReference type="Proteomes" id="UP000247978"/>
    </source>
</evidence>
<gene>
    <name evidence="3" type="ORF">DFR56_103270</name>
</gene>
<evidence type="ECO:0000259" key="2">
    <source>
        <dbReference type="Pfam" id="PF13439"/>
    </source>
</evidence>
<feature type="domain" description="Glycosyl transferase family 1" evidence="1">
    <location>
        <begin position="183"/>
        <end position="348"/>
    </location>
</feature>
<dbReference type="SUPFAM" id="SSF53756">
    <property type="entry name" value="UDP-Glycosyltransferase/glycogen phosphorylase"/>
    <property type="match status" value="1"/>
</dbReference>
<dbReference type="Proteomes" id="UP000247978">
    <property type="component" value="Unassembled WGS sequence"/>
</dbReference>
<dbReference type="NCBIfam" id="TIGR03999">
    <property type="entry name" value="thiol_BshA"/>
    <property type="match status" value="1"/>
</dbReference>
<dbReference type="PANTHER" id="PTHR12526">
    <property type="entry name" value="GLYCOSYLTRANSFERASE"/>
    <property type="match status" value="1"/>
</dbReference>
<dbReference type="PANTHER" id="PTHR12526:SF599">
    <property type="entry name" value="N-ACETYL-ALPHA-D-GLUCOSAMINYL L-MALATE SYNTHASE"/>
    <property type="match status" value="1"/>
</dbReference>
<sequence length="373" mass="42041">MKIGITCYPTVGGSGIIATELGKLLAEKGYEIHFITSSLPFRLDCINPEIYYHEVEISHYPVFQYPPYDLALAAKMAEVIDREKLDILHVHYAMPHAISAILAKDIAKHPVKIVTTLHGTDITVLGIDRTFKRMIAYGIEKSDAVTAVSHDLVNQTIRQLHVDKDIEVIYNFVNEKEYVKKDRAFIKEQYGIQKDEKVIIHISNFRKVKRIQDIIETYSMIVKHIKSKLILVGDGPESQTAFEIVQKLGLQDDVLFLGRQKNISDLLSISDLKLLMSEQESFGLVLLEAMACEVATIGTNIGGIPEVIVHGETGFLVEIGDTSQAADYAIQLLSDPDLLRRFSQAALKRAKTMFYSDEIVDQYIALYDRLLEN</sequence>
<accession>A0A2V3W6F4</accession>
<dbReference type="InterPro" id="IPR023881">
    <property type="entry name" value="Thiol_BshA"/>
</dbReference>
<dbReference type="AlphaFoldDB" id="A0A2V3W6F4"/>
<dbReference type="RefSeq" id="WP_110394591.1">
    <property type="nucleotide sequence ID" value="NZ_JADIJL010000009.1"/>
</dbReference>
<feature type="domain" description="Glycosyltransferase subfamily 4-like N-terminal" evidence="2">
    <location>
        <begin position="11"/>
        <end position="175"/>
    </location>
</feature>
<dbReference type="OrthoDB" id="9810929at2"/>
<comment type="caution">
    <text evidence="3">The sequence shown here is derived from an EMBL/GenBank/DDBJ whole genome shotgun (WGS) entry which is preliminary data.</text>
</comment>
<dbReference type="EMBL" id="QJJQ01000003">
    <property type="protein sequence ID" value="PXW88764.1"/>
    <property type="molecule type" value="Genomic_DNA"/>
</dbReference>
<protein>
    <submittedName>
        <fullName evidence="3">N-acetyl-alpha-D-glucosaminyl L-malate synthase BshA</fullName>
    </submittedName>
</protein>
<organism evidence="3 4">
    <name type="scientific">Pseudogracilibacillus auburnensis</name>
    <dbReference type="NCBI Taxonomy" id="1494959"/>
    <lineage>
        <taxon>Bacteria</taxon>
        <taxon>Bacillati</taxon>
        <taxon>Bacillota</taxon>
        <taxon>Bacilli</taxon>
        <taxon>Bacillales</taxon>
        <taxon>Bacillaceae</taxon>
        <taxon>Pseudogracilibacillus</taxon>
    </lineage>
</organism>
<dbReference type="GO" id="GO:0016757">
    <property type="term" value="F:glycosyltransferase activity"/>
    <property type="evidence" value="ECO:0007669"/>
    <property type="project" value="InterPro"/>
</dbReference>
<dbReference type="InterPro" id="IPR028098">
    <property type="entry name" value="Glyco_trans_4-like_N"/>
</dbReference>